<keyword evidence="4" id="KW-1185">Reference proteome</keyword>
<dbReference type="InterPro" id="IPR003870">
    <property type="entry name" value="DUF222"/>
</dbReference>
<evidence type="ECO:0000313" key="3">
    <source>
        <dbReference type="EMBL" id="SFB93052.1"/>
    </source>
</evidence>
<feature type="region of interest" description="Disordered" evidence="1">
    <location>
        <begin position="394"/>
        <end position="422"/>
    </location>
</feature>
<organism evidence="3 4">
    <name type="scientific">Nocardioides terrae</name>
    <dbReference type="NCBI Taxonomy" id="574651"/>
    <lineage>
        <taxon>Bacteria</taxon>
        <taxon>Bacillati</taxon>
        <taxon>Actinomycetota</taxon>
        <taxon>Actinomycetes</taxon>
        <taxon>Propionibacteriales</taxon>
        <taxon>Nocardioidaceae</taxon>
        <taxon>Nocardioides</taxon>
    </lineage>
</organism>
<evidence type="ECO:0000259" key="2">
    <source>
        <dbReference type="Pfam" id="PF02720"/>
    </source>
</evidence>
<dbReference type="Pfam" id="PF02720">
    <property type="entry name" value="DUF222"/>
    <property type="match status" value="1"/>
</dbReference>
<dbReference type="RefSeq" id="WP_091120669.1">
    <property type="nucleotide sequence ID" value="NZ_FOLB01000002.1"/>
</dbReference>
<proteinExistence type="predicted"/>
<dbReference type="OrthoDB" id="3634417at2"/>
<evidence type="ECO:0000313" key="4">
    <source>
        <dbReference type="Proteomes" id="UP000198832"/>
    </source>
</evidence>
<feature type="domain" description="DUF222" evidence="2">
    <location>
        <begin position="45"/>
        <end position="342"/>
    </location>
</feature>
<name>A0A1I1F285_9ACTN</name>
<dbReference type="STRING" id="574651.SAMN04487968_102338"/>
<accession>A0A1I1F285</accession>
<evidence type="ECO:0000256" key="1">
    <source>
        <dbReference type="SAM" id="MobiDB-lite"/>
    </source>
</evidence>
<reference evidence="3 4" key="1">
    <citation type="submission" date="2016-10" db="EMBL/GenBank/DDBJ databases">
        <authorList>
            <person name="de Groot N.N."/>
        </authorList>
    </citation>
    <scope>NUCLEOTIDE SEQUENCE [LARGE SCALE GENOMIC DNA]</scope>
    <source>
        <strain evidence="3 4">CGMCC 1.7056</strain>
    </source>
</reference>
<gene>
    <name evidence="3" type="ORF">SAMN04487968_102338</name>
</gene>
<sequence length="454" mass="48324">MSAQPAATHPVLGAVADVRARLKDVAGVNPTFMEPAVQAVAMEGIAAARAQLDELELRVMAAAAAVAQTDAARDVAAWQVAHNHRDIRTARAEQRLAEALDRRYEILRAGMADGAVHLDQALVIARALDVLPDDLDPDTLAHAEVALVELAAHHTPKQLRILGERVLDSVDPEHADEVLARQLEAEEADAQRKTRLTFRPGGDGTTRITAVVPDATAARLKTYLDAFTSPRQGQLRGEGPHPRILGTAFCALLERLDPATLPQHGGRATTVLVTIPLASLREQLATGELIAGDTLYGGSLSATQIRRLACTAGIVPAVLGGRGEVLDLGREKRLFTPAQVKAMILNQRTCQAEGCDMPAAWCEVVFPGLSGHRHSGCRATGRCRDDGLFAGVQGPDRRAAPSGSLVHGPGQGVQSRRRRSRTGSGLLIGVMPRLLVLAGASSRTRTRSNVSRRS</sequence>
<dbReference type="AlphaFoldDB" id="A0A1I1F285"/>
<dbReference type="Proteomes" id="UP000198832">
    <property type="component" value="Unassembled WGS sequence"/>
</dbReference>
<dbReference type="EMBL" id="FOLB01000002">
    <property type="protein sequence ID" value="SFB93052.1"/>
    <property type="molecule type" value="Genomic_DNA"/>
</dbReference>
<protein>
    <recommendedName>
        <fullName evidence="2">DUF222 domain-containing protein</fullName>
    </recommendedName>
</protein>